<evidence type="ECO:0000313" key="3">
    <source>
        <dbReference type="EMBL" id="SKB48952.1"/>
    </source>
</evidence>
<dbReference type="Proteomes" id="UP000190130">
    <property type="component" value="Unassembled WGS sequence"/>
</dbReference>
<evidence type="ECO:0000259" key="2">
    <source>
        <dbReference type="Pfam" id="PF21006"/>
    </source>
</evidence>
<dbReference type="SUPFAM" id="SSF50090">
    <property type="entry name" value="Electron transport accessory proteins"/>
    <property type="match status" value="1"/>
</dbReference>
<accession>A0A1T5BNR6</accession>
<sequence length="135" mass="14226">MNPPETDLAAALAADTPIPRDAEGPIFAEPWQAQAFALVVALQNKGVFSADEWAQALGAEIREALAAGGCRDGSDYYERWCEALEHLLIAKGLASHTSVDALAASWARAAEATPHGKPIRLENDPLRPAGPTAIA</sequence>
<gene>
    <name evidence="3" type="ORF">SAMN05660750_00932</name>
</gene>
<dbReference type="AlphaFoldDB" id="A0A1T5BNR6"/>
<organism evidence="3 4">
    <name type="scientific">Bosea thiooxidans</name>
    <dbReference type="NCBI Taxonomy" id="53254"/>
    <lineage>
        <taxon>Bacteria</taxon>
        <taxon>Pseudomonadati</taxon>
        <taxon>Pseudomonadota</taxon>
        <taxon>Alphaproteobacteria</taxon>
        <taxon>Hyphomicrobiales</taxon>
        <taxon>Boseaceae</taxon>
        <taxon>Bosea</taxon>
    </lineage>
</organism>
<dbReference type="InterPro" id="IPR049054">
    <property type="entry name" value="CN_hydtase_beta-like_N"/>
</dbReference>
<proteinExistence type="predicted"/>
<feature type="domain" description="Nitrile hydratase beta subunit-like N-terminal" evidence="2">
    <location>
        <begin position="16"/>
        <end position="109"/>
    </location>
</feature>
<dbReference type="EMBL" id="FUYX01000002">
    <property type="protein sequence ID" value="SKB48952.1"/>
    <property type="molecule type" value="Genomic_DNA"/>
</dbReference>
<dbReference type="InterPro" id="IPR008990">
    <property type="entry name" value="Elect_transpt_acc-like_dom_sf"/>
</dbReference>
<protein>
    <submittedName>
        <fullName evidence="3">Nitrile hydratase accessory protein</fullName>
    </submittedName>
</protein>
<dbReference type="RefSeq" id="WP_244555482.1">
    <property type="nucleotide sequence ID" value="NZ_FUYX01000002.1"/>
</dbReference>
<name>A0A1T5BNR6_9HYPH</name>
<dbReference type="InterPro" id="IPR023808">
    <property type="entry name" value="Nitrile_Hydratase_acc_put"/>
</dbReference>
<dbReference type="NCBIfam" id="TIGR03889">
    <property type="entry name" value="nitrile_acc"/>
    <property type="match status" value="1"/>
</dbReference>
<feature type="region of interest" description="Disordered" evidence="1">
    <location>
        <begin position="116"/>
        <end position="135"/>
    </location>
</feature>
<dbReference type="Pfam" id="PF21006">
    <property type="entry name" value="NHase_beta_N"/>
    <property type="match status" value="1"/>
</dbReference>
<reference evidence="3 4" key="1">
    <citation type="submission" date="2017-02" db="EMBL/GenBank/DDBJ databases">
        <authorList>
            <person name="Peterson S.W."/>
        </authorList>
    </citation>
    <scope>NUCLEOTIDE SEQUENCE [LARGE SCALE GENOMIC DNA]</scope>
    <source>
        <strain evidence="3 4">DSM 9653</strain>
    </source>
</reference>
<evidence type="ECO:0000256" key="1">
    <source>
        <dbReference type="SAM" id="MobiDB-lite"/>
    </source>
</evidence>
<dbReference type="InterPro" id="IPR042262">
    <property type="entry name" value="CN_hydtase_beta_C"/>
</dbReference>
<dbReference type="Gene3D" id="1.10.472.20">
    <property type="entry name" value="Nitrile hydratase, beta subunit"/>
    <property type="match status" value="1"/>
</dbReference>
<evidence type="ECO:0000313" key="4">
    <source>
        <dbReference type="Proteomes" id="UP000190130"/>
    </source>
</evidence>